<evidence type="ECO:0000313" key="1">
    <source>
        <dbReference type="EMBL" id="AEW99823.1"/>
    </source>
</evidence>
<dbReference type="Proteomes" id="UP000007842">
    <property type="component" value="Plasmid pSCATT"/>
</dbReference>
<dbReference type="HOGENOM" id="CLU_091303_1_0_11"/>
<accession>F8JK40</accession>
<dbReference type="OrthoDB" id="9789980at2"/>
<dbReference type="InterPro" id="IPR025335">
    <property type="entry name" value="DUF4241"/>
</dbReference>
<keyword evidence="1" id="KW-0614">Plasmid</keyword>
<protein>
    <recommendedName>
        <fullName evidence="3">DUF4241 domain-containing protein</fullName>
    </recommendedName>
</protein>
<keyword evidence="2" id="KW-1185">Reference proteome</keyword>
<sequence>MPLAAPDFIGLFEPGAIHPSTDGDSLRVRVVPGVPLSLPSGRVIAMEPFLCGFDDAEKLAFDERVAPGTYPVVLVMVDVVGEDGKVTDTRVAAARLEIRDEPVVSWELALRPGQDAAGLSDDEYFGYPVDGGTGCFVDAQTFEAIGEEEDFADRVVSAMWEDDAGAPGPKRTPDPVTLAVEDDGHAVVVFSTGWGDGVYPTWIGRTADGDVACFLTDFDALFDEDDPC</sequence>
<name>F8JK40_STREN</name>
<dbReference type="EMBL" id="CP003229">
    <property type="protein sequence ID" value="AEW99823.1"/>
    <property type="molecule type" value="Genomic_DNA"/>
</dbReference>
<dbReference type="PATRIC" id="fig|1003195.11.peg.107"/>
<organism evidence="1 2">
    <name type="scientific">Streptantibioticus cattleyicolor (strain ATCC 35852 / DSM 46488 / JCM 4925 / NBRC 14057 / NRRL 8057)</name>
    <name type="common">Streptomyces cattleya</name>
    <dbReference type="NCBI Taxonomy" id="1003195"/>
    <lineage>
        <taxon>Bacteria</taxon>
        <taxon>Bacillati</taxon>
        <taxon>Actinomycetota</taxon>
        <taxon>Actinomycetes</taxon>
        <taxon>Kitasatosporales</taxon>
        <taxon>Streptomycetaceae</taxon>
        <taxon>Streptantibioticus</taxon>
    </lineage>
</organism>
<dbReference type="RefSeq" id="WP_014150570.1">
    <property type="nucleotide sequence ID" value="NC_016113.1"/>
</dbReference>
<geneLocation type="plasmid" evidence="1 2">
    <name>pSCATT</name>
</geneLocation>
<gene>
    <name evidence="1" type="ordered locus">SCATT_p16300</name>
</gene>
<accession>G8XHI6</accession>
<evidence type="ECO:0000313" key="2">
    <source>
        <dbReference type="Proteomes" id="UP000007842"/>
    </source>
</evidence>
<dbReference type="Pfam" id="PF14025">
    <property type="entry name" value="DUF4241"/>
    <property type="match status" value="1"/>
</dbReference>
<dbReference type="KEGG" id="sct:SCAT_p0115"/>
<dbReference type="AlphaFoldDB" id="F8JK40"/>
<evidence type="ECO:0008006" key="3">
    <source>
        <dbReference type="Google" id="ProtNLM"/>
    </source>
</evidence>
<dbReference type="KEGG" id="scy:SCATT_p16300"/>
<proteinExistence type="predicted"/>
<reference evidence="2" key="1">
    <citation type="submission" date="2011-12" db="EMBL/GenBank/DDBJ databases">
        <title>Complete genome sequence of Streptomyces cattleya strain DSM 46488.</title>
        <authorList>
            <person name="Ou H.-Y."/>
            <person name="Li P."/>
            <person name="Zhao C."/>
            <person name="O'Hagan D."/>
            <person name="Deng Z."/>
        </authorList>
    </citation>
    <scope>NUCLEOTIDE SEQUENCE [LARGE SCALE GENOMIC DNA]</scope>
    <source>
        <strain evidence="2">ATCC 35852 / DSM 46488 / JCM 4925 / NBRC 14057 / NRRL 8057</strain>
        <plasmid evidence="2">Plasmid pSCATT</plasmid>
    </source>
</reference>